<evidence type="ECO:0000313" key="3">
    <source>
        <dbReference type="Proteomes" id="UP001501295"/>
    </source>
</evidence>
<keyword evidence="1" id="KW-0732">Signal</keyword>
<organism evidence="2 3">
    <name type="scientific">Frondihabitans cladoniiphilus</name>
    <dbReference type="NCBI Taxonomy" id="715785"/>
    <lineage>
        <taxon>Bacteria</taxon>
        <taxon>Bacillati</taxon>
        <taxon>Actinomycetota</taxon>
        <taxon>Actinomycetes</taxon>
        <taxon>Micrococcales</taxon>
        <taxon>Microbacteriaceae</taxon>
        <taxon>Frondihabitans</taxon>
    </lineage>
</organism>
<accession>A0ABP8WDB5</accession>
<evidence type="ECO:0000313" key="2">
    <source>
        <dbReference type="EMBL" id="GAA4686808.1"/>
    </source>
</evidence>
<reference evidence="3" key="1">
    <citation type="journal article" date="2019" name="Int. J. Syst. Evol. Microbiol.">
        <title>The Global Catalogue of Microorganisms (GCM) 10K type strain sequencing project: providing services to taxonomists for standard genome sequencing and annotation.</title>
        <authorList>
            <consortium name="The Broad Institute Genomics Platform"/>
            <consortium name="The Broad Institute Genome Sequencing Center for Infectious Disease"/>
            <person name="Wu L."/>
            <person name="Ma J."/>
        </authorList>
    </citation>
    <scope>NUCLEOTIDE SEQUENCE [LARGE SCALE GENOMIC DNA]</scope>
    <source>
        <strain evidence="3">JCM 18956</strain>
    </source>
</reference>
<feature type="chain" id="PRO_5045393305" description="Alpha amylase inhibitor" evidence="1">
    <location>
        <begin position="19"/>
        <end position="90"/>
    </location>
</feature>
<comment type="caution">
    <text evidence="2">The sequence shown here is derived from an EMBL/GenBank/DDBJ whole genome shotgun (WGS) entry which is preliminary data.</text>
</comment>
<protein>
    <recommendedName>
        <fullName evidence="4">Alpha amylase inhibitor</fullName>
    </recommendedName>
</protein>
<dbReference type="Proteomes" id="UP001501295">
    <property type="component" value="Unassembled WGS sequence"/>
</dbReference>
<evidence type="ECO:0000256" key="1">
    <source>
        <dbReference type="SAM" id="SignalP"/>
    </source>
</evidence>
<dbReference type="EMBL" id="BAABLM010000012">
    <property type="protein sequence ID" value="GAA4686808.1"/>
    <property type="molecule type" value="Genomic_DNA"/>
</dbReference>
<feature type="signal peptide" evidence="1">
    <location>
        <begin position="1"/>
        <end position="18"/>
    </location>
</feature>
<gene>
    <name evidence="2" type="ORF">GCM10025780_37040</name>
</gene>
<proteinExistence type="predicted"/>
<sequence>MIAAALAAAAVSPLTACASEETWDRSRAQAACLEAKGWDIELNWDATLSIDDGPEAVPAFRSDAEQCWITTAPTTVPPTVPPSKSATPPS</sequence>
<evidence type="ECO:0008006" key="4">
    <source>
        <dbReference type="Google" id="ProtNLM"/>
    </source>
</evidence>
<name>A0ABP8WDB5_9MICO</name>
<keyword evidence="3" id="KW-1185">Reference proteome</keyword>